<keyword evidence="3" id="KW-1185">Reference proteome</keyword>
<evidence type="ECO:0000313" key="3">
    <source>
        <dbReference type="Proteomes" id="UP000294257"/>
    </source>
</evidence>
<feature type="region of interest" description="Disordered" evidence="1">
    <location>
        <begin position="36"/>
        <end position="62"/>
    </location>
</feature>
<dbReference type="OrthoDB" id="4422435at2"/>
<dbReference type="AlphaFoldDB" id="A0A4Q7KRT3"/>
<evidence type="ECO:0000256" key="1">
    <source>
        <dbReference type="SAM" id="MobiDB-lite"/>
    </source>
</evidence>
<dbReference type="RefSeq" id="WP_130344827.1">
    <property type="nucleotide sequence ID" value="NZ_SGWQ01000004.1"/>
</dbReference>
<dbReference type="EMBL" id="SGWQ01000004">
    <property type="protein sequence ID" value="RZS39275.1"/>
    <property type="molecule type" value="Genomic_DNA"/>
</dbReference>
<comment type="caution">
    <text evidence="2">The sequence shown here is derived from an EMBL/GenBank/DDBJ whole genome shotgun (WGS) entry which is preliminary data.</text>
</comment>
<dbReference type="Pfam" id="PF12028">
    <property type="entry name" value="DUF3515"/>
    <property type="match status" value="1"/>
</dbReference>
<reference evidence="2 3" key="1">
    <citation type="submission" date="2019-02" db="EMBL/GenBank/DDBJ databases">
        <title>Genomic Encyclopedia of Type Strains, Phase IV (KMG-IV): sequencing the most valuable type-strain genomes for metagenomic binning, comparative biology and taxonomic classification.</title>
        <authorList>
            <person name="Goeker M."/>
        </authorList>
    </citation>
    <scope>NUCLEOTIDE SEQUENCE [LARGE SCALE GENOMIC DNA]</scope>
    <source>
        <strain evidence="2 3">DSM 101727</strain>
    </source>
</reference>
<feature type="compositionally biased region" description="Pro residues" evidence="1">
    <location>
        <begin position="42"/>
        <end position="62"/>
    </location>
</feature>
<dbReference type="InterPro" id="IPR021903">
    <property type="entry name" value="DUF3515"/>
</dbReference>
<proteinExistence type="predicted"/>
<organism evidence="2 3">
    <name type="scientific">Herbihabitans rhizosphaerae</name>
    <dbReference type="NCBI Taxonomy" id="1872711"/>
    <lineage>
        <taxon>Bacteria</taxon>
        <taxon>Bacillati</taxon>
        <taxon>Actinomycetota</taxon>
        <taxon>Actinomycetes</taxon>
        <taxon>Pseudonocardiales</taxon>
        <taxon>Pseudonocardiaceae</taxon>
        <taxon>Herbihabitans</taxon>
    </lineage>
</organism>
<name>A0A4Q7KRT3_9PSEU</name>
<protein>
    <submittedName>
        <fullName evidence="2">Uncharacterized protein DUF3515</fullName>
    </submittedName>
</protein>
<evidence type="ECO:0000313" key="2">
    <source>
        <dbReference type="EMBL" id="RZS39275.1"/>
    </source>
</evidence>
<gene>
    <name evidence="2" type="ORF">EV193_104492</name>
</gene>
<dbReference type="Proteomes" id="UP000294257">
    <property type="component" value="Unassembled WGS sequence"/>
</dbReference>
<sequence>MADREQAFPRTAVLTALGLAVLLAVGVVIAAQVSGGDENAAPPSPTQKPPRTGPLPVVPVPAPAADSPDCASLLPALPAVVVSNGEQWPRLPLAEPAPRATAAWGTPTGDPAILRCGLDRPAELTPTSALREVNGVRWLPVSREDATTFWAVDRAVFVVLTVPPTAGTGVLQDVSTALGRALPPRR</sequence>
<accession>A0A4Q7KRT3</accession>